<evidence type="ECO:0000313" key="2">
    <source>
        <dbReference type="Proteomes" id="UP001198190"/>
    </source>
</evidence>
<dbReference type="AlphaFoldDB" id="A0AAW4U0E0"/>
<dbReference type="Proteomes" id="UP001198190">
    <property type="component" value="Unassembled WGS sequence"/>
</dbReference>
<dbReference type="RefSeq" id="WP_227152788.1">
    <property type="nucleotide sequence ID" value="NZ_JAJCGD010000008.1"/>
</dbReference>
<evidence type="ECO:0000313" key="1">
    <source>
        <dbReference type="EMBL" id="MCB6827938.1"/>
    </source>
</evidence>
<sequence>MGLDMYAFSVKKENVIDTFHIKPDNKYLLPIGENILIYMVSLKICIIVKVEKLNHFLLWKR</sequence>
<dbReference type="EMBL" id="JAJCGD010000008">
    <property type="protein sequence ID" value="MCB6827938.1"/>
    <property type="molecule type" value="Genomic_DNA"/>
</dbReference>
<protein>
    <submittedName>
        <fullName evidence="1">Uncharacterized protein</fullName>
    </submittedName>
</protein>
<comment type="caution">
    <text evidence="1">The sequence shown here is derived from an EMBL/GenBank/DDBJ whole genome shotgun (WGS) entry which is preliminary data.</text>
</comment>
<proteinExistence type="predicted"/>
<accession>A0AAW4U0E0</accession>
<reference evidence="1" key="1">
    <citation type="submission" date="2021-10" db="EMBL/GenBank/DDBJ databases">
        <title>Collection of gut derived symbiotic bacterial strains cultured from healthy donors.</title>
        <authorList>
            <person name="Lin H."/>
            <person name="Littmann E."/>
            <person name="Claire K."/>
            <person name="Pamer E."/>
        </authorList>
    </citation>
    <scope>NUCLEOTIDE SEQUENCE</scope>
    <source>
        <strain evidence="1">MSK.7.16</strain>
    </source>
</reference>
<gene>
    <name evidence="1" type="ORF">LIY65_04465</name>
</gene>
<organism evidence="1 2">
    <name type="scientific">Megamonas funiformis</name>
    <dbReference type="NCBI Taxonomy" id="437897"/>
    <lineage>
        <taxon>Bacteria</taxon>
        <taxon>Bacillati</taxon>
        <taxon>Bacillota</taxon>
        <taxon>Negativicutes</taxon>
        <taxon>Selenomonadales</taxon>
        <taxon>Selenomonadaceae</taxon>
        <taxon>Megamonas</taxon>
    </lineage>
</organism>
<name>A0AAW4U0E0_9FIRM</name>